<dbReference type="InterPro" id="IPR001775">
    <property type="entry name" value="GspD/PilQ"/>
</dbReference>
<dbReference type="PANTHER" id="PTHR30332">
    <property type="entry name" value="PROBABLE GENERAL SECRETION PATHWAY PROTEIN D"/>
    <property type="match status" value="1"/>
</dbReference>
<keyword evidence="6" id="KW-1185">Reference proteome</keyword>
<dbReference type="PANTHER" id="PTHR30332:SF17">
    <property type="entry name" value="TYPE IV PILIATION SYSTEM PROTEIN DR_0774-RELATED"/>
    <property type="match status" value="1"/>
</dbReference>
<organism evidence="5 6">
    <name type="scientific">Acidocella aromatica</name>
    <dbReference type="NCBI Taxonomy" id="1303579"/>
    <lineage>
        <taxon>Bacteria</taxon>
        <taxon>Pseudomonadati</taxon>
        <taxon>Pseudomonadota</taxon>
        <taxon>Alphaproteobacteria</taxon>
        <taxon>Acetobacterales</taxon>
        <taxon>Acidocellaceae</taxon>
        <taxon>Acidocella</taxon>
    </lineage>
</organism>
<evidence type="ECO:0000256" key="1">
    <source>
        <dbReference type="RuleBase" id="RU004003"/>
    </source>
</evidence>
<sequence>MRSLKHFAGAWLAVAAGLGGSASFAFAQSQPADTSGAAVAPASTQVPVPPAYYGAIALDKGKGRLVKLPRAVANLFVADDSIASVRPASPGVMFVFGKAPGTTDVVATDQDGNRIAQYSVTVNPSNYQGQRLQSQSQAIAPGNGVTAESEPGGMVVRGTVNTPEEADNVINQAKVISGGNVTNDLTVNEPVQVELKVRIASMQRNVTRELGIDWSSVGSSAIKIGKFSLTGGTASAAQSLSSLTQGGVGLTWPGGTFEGVIDALATDNLAHVLAEPTLTTLSGTQANFQVGGQFPIPTASGSNGTVTVSYKNYGVLLSFIPTVLSDGRIALQVAPQFSEINAANSSSVSTGGTSSSGQSETFNVPSLTMTSASSTVILGSGQGMAIAGLLEDTTNQVDNGVPGLSEMPLLGALFRGDAFQRVQQELVITVTPYLVNPVNTPSTIASPDDGWTPPNDLQRVLELRDNGTNTVAAKIPGDAGFMVQ</sequence>
<dbReference type="GO" id="GO:0009306">
    <property type="term" value="P:protein secretion"/>
    <property type="evidence" value="ECO:0007669"/>
    <property type="project" value="InterPro"/>
</dbReference>
<feature type="signal peptide" evidence="2">
    <location>
        <begin position="1"/>
        <end position="27"/>
    </location>
</feature>
<dbReference type="AlphaFoldDB" id="A0A840VJA7"/>
<accession>A0A840VJA7</accession>
<dbReference type="PRINTS" id="PR00811">
    <property type="entry name" value="BCTERIALGSPD"/>
</dbReference>
<proteinExistence type="inferred from homology"/>
<dbReference type="Pfam" id="PF13629">
    <property type="entry name" value="T2SS-T3SS_pil_N"/>
    <property type="match status" value="1"/>
</dbReference>
<name>A0A840VJA7_9PROT</name>
<dbReference type="InterPro" id="IPR050810">
    <property type="entry name" value="Bact_Secretion_Sys_Channel"/>
</dbReference>
<comment type="caution">
    <text evidence="5">The sequence shown here is derived from an EMBL/GenBank/DDBJ whole genome shotgun (WGS) entry which is preliminary data.</text>
</comment>
<feature type="domain" description="Type II/III secretion system secretin-like" evidence="3">
    <location>
        <begin position="263"/>
        <end position="435"/>
    </location>
</feature>
<dbReference type="InterPro" id="IPR004846">
    <property type="entry name" value="T2SS/T3SS_dom"/>
</dbReference>
<dbReference type="Proteomes" id="UP000553706">
    <property type="component" value="Unassembled WGS sequence"/>
</dbReference>
<dbReference type="EMBL" id="JACHFJ010000002">
    <property type="protein sequence ID" value="MBB5372339.1"/>
    <property type="molecule type" value="Genomic_DNA"/>
</dbReference>
<evidence type="ECO:0000313" key="5">
    <source>
        <dbReference type="EMBL" id="MBB5372339.1"/>
    </source>
</evidence>
<feature type="domain" description="Pilus formation protein N-terminal" evidence="4">
    <location>
        <begin position="56"/>
        <end position="123"/>
    </location>
</feature>
<feature type="chain" id="PRO_5032557637" evidence="2">
    <location>
        <begin position="28"/>
        <end position="484"/>
    </location>
</feature>
<dbReference type="RefSeq" id="WP_183265353.1">
    <property type="nucleotide sequence ID" value="NZ_JACHFJ010000002.1"/>
</dbReference>
<dbReference type="InterPro" id="IPR032789">
    <property type="entry name" value="T2SS-T3SS_pil_N"/>
</dbReference>
<reference evidence="5 6" key="1">
    <citation type="submission" date="2020-08" db="EMBL/GenBank/DDBJ databases">
        <title>Genomic Encyclopedia of Type Strains, Phase IV (KMG-IV): sequencing the most valuable type-strain genomes for metagenomic binning, comparative biology and taxonomic classification.</title>
        <authorList>
            <person name="Goeker M."/>
        </authorList>
    </citation>
    <scope>NUCLEOTIDE SEQUENCE [LARGE SCALE GENOMIC DNA]</scope>
    <source>
        <strain evidence="5 6">DSM 27026</strain>
    </source>
</reference>
<evidence type="ECO:0000259" key="4">
    <source>
        <dbReference type="Pfam" id="PF13629"/>
    </source>
</evidence>
<gene>
    <name evidence="5" type="ORF">HNP71_000577</name>
</gene>
<evidence type="ECO:0000256" key="2">
    <source>
        <dbReference type="SAM" id="SignalP"/>
    </source>
</evidence>
<comment type="similarity">
    <text evidence="1">Belongs to the bacterial secretin family.</text>
</comment>
<protein>
    <submittedName>
        <fullName evidence="5">Pilus assembly protein CpaC</fullName>
    </submittedName>
</protein>
<keyword evidence="2" id="KW-0732">Signal</keyword>
<evidence type="ECO:0000313" key="6">
    <source>
        <dbReference type="Proteomes" id="UP000553706"/>
    </source>
</evidence>
<dbReference type="Pfam" id="PF00263">
    <property type="entry name" value="Secretin"/>
    <property type="match status" value="1"/>
</dbReference>
<evidence type="ECO:0000259" key="3">
    <source>
        <dbReference type="Pfam" id="PF00263"/>
    </source>
</evidence>
<dbReference type="GO" id="GO:0015627">
    <property type="term" value="C:type II protein secretion system complex"/>
    <property type="evidence" value="ECO:0007669"/>
    <property type="project" value="TreeGrafter"/>
</dbReference>